<evidence type="ECO:0000256" key="2">
    <source>
        <dbReference type="ARBA" id="ARBA00023125"/>
    </source>
</evidence>
<proteinExistence type="predicted"/>
<evidence type="ECO:0000313" key="9">
    <source>
        <dbReference type="Proteomes" id="UP000664044"/>
    </source>
</evidence>
<feature type="domain" description="HTH araC/xylS-type" evidence="7">
    <location>
        <begin position="450"/>
        <end position="559"/>
    </location>
</feature>
<keyword evidence="5" id="KW-0812">Transmembrane</keyword>
<dbReference type="RefSeq" id="WP_207031667.1">
    <property type="nucleotide sequence ID" value="NZ_JAFLNL010000002.1"/>
</dbReference>
<dbReference type="Pfam" id="PF12833">
    <property type="entry name" value="HTH_18"/>
    <property type="match status" value="1"/>
</dbReference>
<reference evidence="8 9" key="1">
    <citation type="submission" date="2021-03" db="EMBL/GenBank/DDBJ databases">
        <title>Muricauda lutimaris sp. nov. and Muricauda ruestringensis sp. nov, two marine members of the Flavobacteriaceae isolated from deep sea sediments of Western Pacific.</title>
        <authorList>
            <person name="Zhao S."/>
            <person name="Liu R."/>
        </authorList>
    </citation>
    <scope>NUCLEOTIDE SEQUENCE [LARGE SCALE GENOMIC DNA]</scope>
    <source>
        <strain evidence="8 9">BC31-1-A7</strain>
    </source>
</reference>
<evidence type="ECO:0000313" key="8">
    <source>
        <dbReference type="EMBL" id="MBO0353122.1"/>
    </source>
</evidence>
<dbReference type="PANTHER" id="PTHR43280">
    <property type="entry name" value="ARAC-FAMILY TRANSCRIPTIONAL REGULATOR"/>
    <property type="match status" value="1"/>
</dbReference>
<dbReference type="Gene3D" id="1.10.10.60">
    <property type="entry name" value="Homeodomain-like"/>
    <property type="match status" value="2"/>
</dbReference>
<dbReference type="SMART" id="SM00342">
    <property type="entry name" value="HTH_ARAC"/>
    <property type="match status" value="1"/>
</dbReference>
<dbReference type="Gene3D" id="1.25.40.10">
    <property type="entry name" value="Tetratricopeptide repeat domain"/>
    <property type="match status" value="1"/>
</dbReference>
<gene>
    <name evidence="8" type="ORF">J0656_03765</name>
</gene>
<evidence type="ECO:0000256" key="6">
    <source>
        <dbReference type="SAM" id="SignalP"/>
    </source>
</evidence>
<accession>A0ABS3G153</accession>
<name>A0ABS3G153_9FLAO</name>
<keyword evidence="5" id="KW-0472">Membrane</keyword>
<keyword evidence="4" id="KW-0175">Coiled coil</keyword>
<dbReference type="InterPro" id="IPR011990">
    <property type="entry name" value="TPR-like_helical_dom_sf"/>
</dbReference>
<keyword evidence="5" id="KW-1133">Transmembrane helix</keyword>
<keyword evidence="1" id="KW-0805">Transcription regulation</keyword>
<dbReference type="InterPro" id="IPR009057">
    <property type="entry name" value="Homeodomain-like_sf"/>
</dbReference>
<dbReference type="SUPFAM" id="SSF46689">
    <property type="entry name" value="Homeodomain-like"/>
    <property type="match status" value="1"/>
</dbReference>
<evidence type="ECO:0000256" key="1">
    <source>
        <dbReference type="ARBA" id="ARBA00023015"/>
    </source>
</evidence>
<feature type="chain" id="PRO_5046346844" evidence="6">
    <location>
        <begin position="26"/>
        <end position="569"/>
    </location>
</feature>
<dbReference type="Proteomes" id="UP000664044">
    <property type="component" value="Unassembled WGS sequence"/>
</dbReference>
<evidence type="ECO:0000256" key="3">
    <source>
        <dbReference type="ARBA" id="ARBA00023163"/>
    </source>
</evidence>
<dbReference type="EMBL" id="JAFLNL010000002">
    <property type="protein sequence ID" value="MBO0353122.1"/>
    <property type="molecule type" value="Genomic_DNA"/>
</dbReference>
<keyword evidence="9" id="KW-1185">Reference proteome</keyword>
<feature type="coiled-coil region" evidence="4">
    <location>
        <begin position="253"/>
        <end position="280"/>
    </location>
</feature>
<evidence type="ECO:0000259" key="7">
    <source>
        <dbReference type="PROSITE" id="PS01124"/>
    </source>
</evidence>
<keyword evidence="6" id="KW-0732">Signal</keyword>
<evidence type="ECO:0000256" key="5">
    <source>
        <dbReference type="SAM" id="Phobius"/>
    </source>
</evidence>
<keyword evidence="2" id="KW-0238">DNA-binding</keyword>
<comment type="caution">
    <text evidence="8">The sequence shown here is derived from an EMBL/GenBank/DDBJ whole genome shotgun (WGS) entry which is preliminary data.</text>
</comment>
<protein>
    <submittedName>
        <fullName evidence="8">Helix-turn-helix transcriptional regulator</fullName>
    </submittedName>
</protein>
<evidence type="ECO:0000256" key="4">
    <source>
        <dbReference type="SAM" id="Coils"/>
    </source>
</evidence>
<dbReference type="PANTHER" id="PTHR43280:SF2">
    <property type="entry name" value="HTH-TYPE TRANSCRIPTIONAL REGULATOR EXSA"/>
    <property type="match status" value="1"/>
</dbReference>
<sequence>MKFVLVKEFKLTLCLLLSSVVFCWAQNKDTYSGDLSNLTYDELYDIMVSDGDSLYIENAFSAYVKKAKNNYDTLEVARALRLNAYNLKLIEGIKSVDSSITIANSIMGIKKLDLDEFMAYAHYTKGALFYDNDKNYLAANEYIKSYNLARRCNNYDLSIIVLIFIADIKAVFGQEDEAILLQRKTRDYLDLNKTNIEQFENLELFWVEQMSRSFLFAMELDSANKYIRKGLDLSKKYNDKNFLNQFKTQSAKLDFYLNNFRRAKDTLERYNKKSNNLQSADDLFYLGMIEGELGNQDRKRDYFLTIDSLLRLRNYPLRDNCSEIYQFLLKDAVNDGNTGLADHYLKRVVYYDSLLLITQKNLREITLKKFDLPMQEEEKESLGNIISSKSKWLTWLYIMCGCMLIGLTAYFIKYKRTKNRLARLMGGSLTLEKTDVSKETKEQLDEETVAKVLQNLEIWEQRKGFLENSLTQQSLAKELNTNSSYLSKVINVHKSKNFASYLKDIRITYAINDLKENPKIVKTKSMIQIAEMYGFNSISVFTKCFKDKTGVTPGVFFKRILDDQWKKSS</sequence>
<organism evidence="8 9">
    <name type="scientific">Flagellimonas aurea</name>
    <dbReference type="NCBI Taxonomy" id="2915619"/>
    <lineage>
        <taxon>Bacteria</taxon>
        <taxon>Pseudomonadati</taxon>
        <taxon>Bacteroidota</taxon>
        <taxon>Flavobacteriia</taxon>
        <taxon>Flavobacteriales</taxon>
        <taxon>Flavobacteriaceae</taxon>
        <taxon>Flagellimonas</taxon>
    </lineage>
</organism>
<keyword evidence="3" id="KW-0804">Transcription</keyword>
<feature type="signal peptide" evidence="6">
    <location>
        <begin position="1"/>
        <end position="25"/>
    </location>
</feature>
<feature type="transmembrane region" description="Helical" evidence="5">
    <location>
        <begin position="392"/>
        <end position="412"/>
    </location>
</feature>
<dbReference type="PROSITE" id="PS01124">
    <property type="entry name" value="HTH_ARAC_FAMILY_2"/>
    <property type="match status" value="1"/>
</dbReference>
<dbReference type="InterPro" id="IPR018060">
    <property type="entry name" value="HTH_AraC"/>
</dbReference>